<dbReference type="PANTHER" id="PTHR21107">
    <property type="entry name" value="CYTOCHROME C OXIDASE ASSEMBLY PROTEIN COX19"/>
    <property type="match status" value="1"/>
</dbReference>
<dbReference type="InterPro" id="IPR051383">
    <property type="entry name" value="COX19"/>
</dbReference>
<evidence type="ECO:0000256" key="3">
    <source>
        <dbReference type="ARBA" id="ARBA00023157"/>
    </source>
</evidence>
<feature type="compositionally biased region" description="Low complexity" evidence="7">
    <location>
        <begin position="1"/>
        <end position="17"/>
    </location>
</feature>
<gene>
    <name evidence="9" type="ORF">V565_095180</name>
</gene>
<feature type="domain" description="CHCH" evidence="8">
    <location>
        <begin position="30"/>
        <end position="64"/>
    </location>
</feature>
<evidence type="ECO:0000256" key="5">
    <source>
        <dbReference type="ARBA" id="ARBA00038223"/>
    </source>
</evidence>
<dbReference type="GO" id="GO:0033617">
    <property type="term" value="P:mitochondrial respiratory chain complex IV assembly"/>
    <property type="evidence" value="ECO:0007669"/>
    <property type="project" value="TreeGrafter"/>
</dbReference>
<protein>
    <recommendedName>
        <fullName evidence="6">Cytochrome c oxidase assembly protein COX19</fullName>
    </recommendedName>
</protein>
<dbReference type="EMBL" id="AZST01000334">
    <property type="protein sequence ID" value="KEP49686.1"/>
    <property type="molecule type" value="Genomic_DNA"/>
</dbReference>
<dbReference type="Pfam" id="PF06747">
    <property type="entry name" value="CHCH"/>
    <property type="match status" value="1"/>
</dbReference>
<evidence type="ECO:0000313" key="10">
    <source>
        <dbReference type="Proteomes" id="UP000027456"/>
    </source>
</evidence>
<reference evidence="9 10" key="1">
    <citation type="submission" date="2013-12" db="EMBL/GenBank/DDBJ databases">
        <authorList>
            <person name="Cubeta M."/>
            <person name="Pakala S."/>
            <person name="Fedorova N."/>
            <person name="Thomas E."/>
            <person name="Dean R."/>
            <person name="Jabaji S."/>
            <person name="Neate S."/>
            <person name="Toda T."/>
            <person name="Tavantzis S."/>
            <person name="Vilgalys R."/>
            <person name="Bharathan N."/>
            <person name="Pakala S."/>
            <person name="Losada L.S."/>
            <person name="Zafar N."/>
            <person name="Nierman W."/>
        </authorList>
    </citation>
    <scope>NUCLEOTIDE SEQUENCE [LARGE SCALE GENOMIC DNA]</scope>
    <source>
        <strain evidence="9 10">123E</strain>
    </source>
</reference>
<dbReference type="InterPro" id="IPR009069">
    <property type="entry name" value="Cys_alpha_HP_mot_SF"/>
</dbReference>
<name>A0A074RRK2_9AGAM</name>
<comment type="caution">
    <text evidence="9">The sequence shown here is derived from an EMBL/GenBank/DDBJ whole genome shotgun (WGS) entry which is preliminary data.</text>
</comment>
<feature type="region of interest" description="Disordered" evidence="7">
    <location>
        <begin position="1"/>
        <end position="20"/>
    </location>
</feature>
<evidence type="ECO:0000256" key="4">
    <source>
        <dbReference type="ARBA" id="ARBA00037279"/>
    </source>
</evidence>
<dbReference type="PANTHER" id="PTHR21107:SF2">
    <property type="entry name" value="CYTOCHROME C OXIDASE ASSEMBLY PROTEIN COX19"/>
    <property type="match status" value="1"/>
</dbReference>
<keyword evidence="2" id="KW-0963">Cytoplasm</keyword>
<dbReference type="Proteomes" id="UP000027456">
    <property type="component" value="Unassembled WGS sequence"/>
</dbReference>
<dbReference type="AlphaFoldDB" id="A0A074RRK2"/>
<evidence type="ECO:0000313" key="9">
    <source>
        <dbReference type="EMBL" id="KEP49686.1"/>
    </source>
</evidence>
<evidence type="ECO:0000259" key="8">
    <source>
        <dbReference type="Pfam" id="PF06747"/>
    </source>
</evidence>
<organism evidence="9 10">
    <name type="scientific">Rhizoctonia solani 123E</name>
    <dbReference type="NCBI Taxonomy" id="1423351"/>
    <lineage>
        <taxon>Eukaryota</taxon>
        <taxon>Fungi</taxon>
        <taxon>Dikarya</taxon>
        <taxon>Basidiomycota</taxon>
        <taxon>Agaricomycotina</taxon>
        <taxon>Agaricomycetes</taxon>
        <taxon>Cantharellales</taxon>
        <taxon>Ceratobasidiaceae</taxon>
        <taxon>Rhizoctonia</taxon>
    </lineage>
</organism>
<comment type="function">
    <text evidence="4">Required for the assembly of mitochondrial cytochrome c oxidase.</text>
</comment>
<keyword evidence="3" id="KW-1015">Disulfide bond</keyword>
<accession>A0A074RRK2</accession>
<dbReference type="OrthoDB" id="268594at2759"/>
<dbReference type="GO" id="GO:0005758">
    <property type="term" value="C:mitochondrial intermembrane space"/>
    <property type="evidence" value="ECO:0007669"/>
    <property type="project" value="TreeGrafter"/>
</dbReference>
<evidence type="ECO:0000256" key="6">
    <source>
        <dbReference type="ARBA" id="ARBA00039385"/>
    </source>
</evidence>
<comment type="subcellular location">
    <subcellularLocation>
        <location evidence="1">Cytoplasm</location>
    </subcellularLocation>
</comment>
<dbReference type="SUPFAM" id="SSF47072">
    <property type="entry name" value="Cysteine alpha-hairpin motif"/>
    <property type="match status" value="1"/>
</dbReference>
<keyword evidence="10" id="KW-1185">Reference proteome</keyword>
<dbReference type="STRING" id="1423351.A0A074RRK2"/>
<sequence length="94" mass="10564">MSFGRPPTFSTFTATPPDRGSFPLDHEGECKSFMTSYLQCLSKNKNDSTPCRHLNKEYLECRMKRGLMERDSWTNLGLGNLPDSVSDSKPVKGS</sequence>
<comment type="similarity">
    <text evidence="5">Belongs to the COX19 family.</text>
</comment>
<evidence type="ECO:0000256" key="2">
    <source>
        <dbReference type="ARBA" id="ARBA00022490"/>
    </source>
</evidence>
<evidence type="ECO:0000256" key="1">
    <source>
        <dbReference type="ARBA" id="ARBA00004496"/>
    </source>
</evidence>
<evidence type="ECO:0000256" key="7">
    <source>
        <dbReference type="SAM" id="MobiDB-lite"/>
    </source>
</evidence>
<dbReference type="PROSITE" id="PS51808">
    <property type="entry name" value="CHCH"/>
    <property type="match status" value="1"/>
</dbReference>
<dbReference type="HOGENOM" id="CLU_141947_2_1_1"/>
<proteinExistence type="inferred from homology"/>
<dbReference type="InterPro" id="IPR010625">
    <property type="entry name" value="CHCH"/>
</dbReference>